<feature type="compositionally biased region" description="Polar residues" evidence="1">
    <location>
        <begin position="45"/>
        <end position="70"/>
    </location>
</feature>
<name>A0A6A6IYV0_9PLEO</name>
<reference evidence="2" key="1">
    <citation type="journal article" date="2020" name="Stud. Mycol.">
        <title>101 Dothideomycetes genomes: a test case for predicting lifestyles and emergence of pathogens.</title>
        <authorList>
            <person name="Haridas S."/>
            <person name="Albert R."/>
            <person name="Binder M."/>
            <person name="Bloem J."/>
            <person name="Labutti K."/>
            <person name="Salamov A."/>
            <person name="Andreopoulos B."/>
            <person name="Baker S."/>
            <person name="Barry K."/>
            <person name="Bills G."/>
            <person name="Bluhm B."/>
            <person name="Cannon C."/>
            <person name="Castanera R."/>
            <person name="Culley D."/>
            <person name="Daum C."/>
            <person name="Ezra D."/>
            <person name="Gonzalez J."/>
            <person name="Henrissat B."/>
            <person name="Kuo A."/>
            <person name="Liang C."/>
            <person name="Lipzen A."/>
            <person name="Lutzoni F."/>
            <person name="Magnuson J."/>
            <person name="Mondo S."/>
            <person name="Nolan M."/>
            <person name="Ohm R."/>
            <person name="Pangilinan J."/>
            <person name="Park H.-J."/>
            <person name="Ramirez L."/>
            <person name="Alfaro M."/>
            <person name="Sun H."/>
            <person name="Tritt A."/>
            <person name="Yoshinaga Y."/>
            <person name="Zwiers L.-H."/>
            <person name="Turgeon B."/>
            <person name="Goodwin S."/>
            <person name="Spatafora J."/>
            <person name="Crous P."/>
            <person name="Grigoriev I."/>
        </authorList>
    </citation>
    <scope>NUCLEOTIDE SEQUENCE</scope>
    <source>
        <strain evidence="2">CBS 122368</strain>
    </source>
</reference>
<protein>
    <submittedName>
        <fullName evidence="2">Uncharacterized protein</fullName>
    </submittedName>
</protein>
<evidence type="ECO:0000256" key="1">
    <source>
        <dbReference type="SAM" id="MobiDB-lite"/>
    </source>
</evidence>
<evidence type="ECO:0000313" key="2">
    <source>
        <dbReference type="EMBL" id="KAF2254790.1"/>
    </source>
</evidence>
<feature type="region of interest" description="Disordered" evidence="1">
    <location>
        <begin position="27"/>
        <end position="84"/>
    </location>
</feature>
<dbReference type="EMBL" id="ML987190">
    <property type="protein sequence ID" value="KAF2254790.1"/>
    <property type="molecule type" value="Genomic_DNA"/>
</dbReference>
<accession>A0A6A6IYV0</accession>
<sequence length="100" mass="11119">MNRLCTVRSLRKWKNFERSFLATTGTEFSFNNQQTGETTSEDTAEGSQDARSVNGQPEQSTPGATESSNLNEEDRSVPSDEFFESAAEGVRIDINAFTEE</sequence>
<dbReference type="Proteomes" id="UP000800094">
    <property type="component" value="Unassembled WGS sequence"/>
</dbReference>
<dbReference type="AlphaFoldDB" id="A0A6A6IYV0"/>
<proteinExistence type="predicted"/>
<keyword evidence="3" id="KW-1185">Reference proteome</keyword>
<feature type="compositionally biased region" description="Polar residues" evidence="1">
    <location>
        <begin position="27"/>
        <end position="38"/>
    </location>
</feature>
<dbReference type="GeneID" id="54581211"/>
<dbReference type="RefSeq" id="XP_033689794.1">
    <property type="nucleotide sequence ID" value="XM_033827881.1"/>
</dbReference>
<organism evidence="2 3">
    <name type="scientific">Trematosphaeria pertusa</name>
    <dbReference type="NCBI Taxonomy" id="390896"/>
    <lineage>
        <taxon>Eukaryota</taxon>
        <taxon>Fungi</taxon>
        <taxon>Dikarya</taxon>
        <taxon>Ascomycota</taxon>
        <taxon>Pezizomycotina</taxon>
        <taxon>Dothideomycetes</taxon>
        <taxon>Pleosporomycetidae</taxon>
        <taxon>Pleosporales</taxon>
        <taxon>Massarineae</taxon>
        <taxon>Trematosphaeriaceae</taxon>
        <taxon>Trematosphaeria</taxon>
    </lineage>
</organism>
<gene>
    <name evidence="2" type="ORF">BU26DRAFT_514637</name>
</gene>
<evidence type="ECO:0000313" key="3">
    <source>
        <dbReference type="Proteomes" id="UP000800094"/>
    </source>
</evidence>